<proteinExistence type="predicted"/>
<evidence type="ECO:0000313" key="4">
    <source>
        <dbReference type="Proteomes" id="UP000776276"/>
    </source>
</evidence>
<keyword evidence="1" id="KW-0812">Transmembrane</keyword>
<keyword evidence="4" id="KW-1185">Reference proteome</keyword>
<dbReference type="GO" id="GO:0016301">
    <property type="term" value="F:kinase activity"/>
    <property type="evidence" value="ECO:0007669"/>
    <property type="project" value="UniProtKB-KW"/>
</dbReference>
<dbReference type="RefSeq" id="WP_216327315.1">
    <property type="nucleotide sequence ID" value="NZ_JAHKRT010000009.1"/>
</dbReference>
<dbReference type="InterPro" id="IPR050640">
    <property type="entry name" value="Bact_2-comp_sensor_kinase"/>
</dbReference>
<evidence type="ECO:0000259" key="2">
    <source>
        <dbReference type="Pfam" id="PF06580"/>
    </source>
</evidence>
<reference evidence="3 4" key="1">
    <citation type="submission" date="2021-06" db="EMBL/GenBank/DDBJ databases">
        <title>Sphingomonas sp. XMGL2, whole genome shotgun sequencing project.</title>
        <authorList>
            <person name="Zhao G."/>
            <person name="Shen L."/>
        </authorList>
    </citation>
    <scope>NUCLEOTIDE SEQUENCE [LARGE SCALE GENOMIC DNA]</scope>
    <source>
        <strain evidence="3 4">XMGL2</strain>
    </source>
</reference>
<feature type="transmembrane region" description="Helical" evidence="1">
    <location>
        <begin position="20"/>
        <end position="41"/>
    </location>
</feature>
<dbReference type="PANTHER" id="PTHR34220">
    <property type="entry name" value="SENSOR HISTIDINE KINASE YPDA"/>
    <property type="match status" value="1"/>
</dbReference>
<feature type="transmembrane region" description="Helical" evidence="1">
    <location>
        <begin position="128"/>
        <end position="148"/>
    </location>
</feature>
<dbReference type="InterPro" id="IPR010559">
    <property type="entry name" value="Sig_transdc_His_kin_internal"/>
</dbReference>
<dbReference type="PANTHER" id="PTHR34220:SF7">
    <property type="entry name" value="SENSOR HISTIDINE KINASE YPDA"/>
    <property type="match status" value="1"/>
</dbReference>
<keyword evidence="1" id="KW-1133">Transmembrane helix</keyword>
<accession>A0ABS6BLY9</accession>
<feature type="domain" description="Signal transduction histidine kinase internal region" evidence="2">
    <location>
        <begin position="172"/>
        <end position="252"/>
    </location>
</feature>
<dbReference type="Pfam" id="PF06580">
    <property type="entry name" value="His_kinase"/>
    <property type="match status" value="1"/>
</dbReference>
<dbReference type="Proteomes" id="UP000776276">
    <property type="component" value="Unassembled WGS sequence"/>
</dbReference>
<organism evidence="3 4">
    <name type="scientific">Sphingomonas quercus</name>
    <dbReference type="NCBI Taxonomy" id="2842451"/>
    <lineage>
        <taxon>Bacteria</taxon>
        <taxon>Pseudomonadati</taxon>
        <taxon>Pseudomonadota</taxon>
        <taxon>Alphaproteobacteria</taxon>
        <taxon>Sphingomonadales</taxon>
        <taxon>Sphingomonadaceae</taxon>
        <taxon>Sphingomonas</taxon>
    </lineage>
</organism>
<evidence type="ECO:0000313" key="3">
    <source>
        <dbReference type="EMBL" id="MBU3079335.1"/>
    </source>
</evidence>
<name>A0ABS6BLY9_9SPHN</name>
<keyword evidence="1" id="KW-0472">Membrane</keyword>
<keyword evidence="3" id="KW-0418">Kinase</keyword>
<comment type="caution">
    <text evidence="3">The sequence shown here is derived from an EMBL/GenBank/DDBJ whole genome shotgun (WGS) entry which is preliminary data.</text>
</comment>
<evidence type="ECO:0000256" key="1">
    <source>
        <dbReference type="SAM" id="Phobius"/>
    </source>
</evidence>
<protein>
    <submittedName>
        <fullName evidence="3">Histidine kinase</fullName>
    </submittedName>
</protein>
<keyword evidence="3" id="KW-0808">Transferase</keyword>
<feature type="transmembrane region" description="Helical" evidence="1">
    <location>
        <begin position="80"/>
        <end position="100"/>
    </location>
</feature>
<gene>
    <name evidence="3" type="ORF">KOF26_15870</name>
</gene>
<dbReference type="EMBL" id="JAHKRT010000009">
    <property type="protein sequence ID" value="MBU3079335.1"/>
    <property type="molecule type" value="Genomic_DNA"/>
</dbReference>
<sequence>MSGGGTMLDRLRAGFSHTALMPAVVIWGFGYVLVDLFAFLSGHSAPGLTFVFSPPMFALGVGLTLALDRLRLEMLARPPGLRWPLLVAAILAAAAVQSFFDLYWMRWVATVILPEWQAWALVFDPQRLATIGIMYLWTFCLALTLLWATRVSGAAEVTAARAASAEAAAARAEAAVLRLQLNPHFMFNTLNSISSLVLSNRKAEADRMIDRLCEFLRGSLYSDPTADVPLAQEIDSIDAYLGIEAARFGDDLDIDIDTAPDVSEAQVPNFILQPLVENAIKHGVSLARGRATVRVTALREADMLVLGVCNSVARRDGDPVAAPEEGQEGHARPRTGIGLANIRQRLANRYGSAARLETGPTDEGFRAVIRLPFVA</sequence>
<feature type="transmembrane region" description="Helical" evidence="1">
    <location>
        <begin position="47"/>
        <end position="68"/>
    </location>
</feature>